<reference evidence="1" key="1">
    <citation type="journal article" date="2021" name="Proc. Natl. Acad. Sci. U.S.A.">
        <title>A Catalog of Tens of Thousands of Viruses from Human Metagenomes Reveals Hidden Associations with Chronic Diseases.</title>
        <authorList>
            <person name="Tisza M.J."/>
            <person name="Buck C.B."/>
        </authorList>
    </citation>
    <scope>NUCLEOTIDE SEQUENCE</scope>
    <source>
        <strain evidence="1">CtGfF74</strain>
    </source>
</reference>
<accession>A0A8S5NL04</accession>
<proteinExistence type="predicted"/>
<name>A0A8S5NL04_9CAUD</name>
<protein>
    <submittedName>
        <fullName evidence="1">Uncharacterized protein</fullName>
    </submittedName>
</protein>
<sequence>MKFKSNAKYNEEPKTGSIFALKENSLGIVIHKYVGCGDALFLNSKALGIDNYDLGTEDFDEAVSRVKEVIMREVKKIRENAYKFYSDNSIEFDRYWEDTKC</sequence>
<dbReference type="EMBL" id="BK015188">
    <property type="protein sequence ID" value="DAD95031.1"/>
    <property type="molecule type" value="Genomic_DNA"/>
</dbReference>
<evidence type="ECO:0000313" key="1">
    <source>
        <dbReference type="EMBL" id="DAD95031.1"/>
    </source>
</evidence>
<organism evidence="1">
    <name type="scientific">Siphoviridae sp. ctGfF74</name>
    <dbReference type="NCBI Taxonomy" id="2826223"/>
    <lineage>
        <taxon>Viruses</taxon>
        <taxon>Duplodnaviria</taxon>
        <taxon>Heunggongvirae</taxon>
        <taxon>Uroviricota</taxon>
        <taxon>Caudoviricetes</taxon>
    </lineage>
</organism>